<feature type="region of interest" description="Disordered" evidence="1">
    <location>
        <begin position="651"/>
        <end position="696"/>
    </location>
</feature>
<dbReference type="AlphaFoldDB" id="A0AAD6ITX0"/>
<reference evidence="3" key="1">
    <citation type="submission" date="2023-01" db="EMBL/GenBank/DDBJ databases">
        <title>The chitinases involved in constricting ring structure development in the nematode-trapping fungus Drechslerella dactyloides.</title>
        <authorList>
            <person name="Wang R."/>
            <person name="Zhang L."/>
            <person name="Tang P."/>
            <person name="Li S."/>
            <person name="Liang L."/>
        </authorList>
    </citation>
    <scope>NUCLEOTIDE SEQUENCE</scope>
    <source>
        <strain evidence="3">YMF1.00031</strain>
    </source>
</reference>
<dbReference type="EMBL" id="JAQGDS010000013">
    <property type="protein sequence ID" value="KAJ6256332.1"/>
    <property type="molecule type" value="Genomic_DNA"/>
</dbReference>
<evidence type="ECO:0000256" key="2">
    <source>
        <dbReference type="SAM" id="SignalP"/>
    </source>
</evidence>
<proteinExistence type="predicted"/>
<evidence type="ECO:0000313" key="3">
    <source>
        <dbReference type="EMBL" id="KAJ6256332.1"/>
    </source>
</evidence>
<gene>
    <name evidence="3" type="ORF">Dda_8830</name>
</gene>
<feature type="chain" id="PRO_5042205234" evidence="2">
    <location>
        <begin position="22"/>
        <end position="696"/>
    </location>
</feature>
<keyword evidence="2" id="KW-0732">Signal</keyword>
<feature type="signal peptide" evidence="2">
    <location>
        <begin position="1"/>
        <end position="21"/>
    </location>
</feature>
<name>A0AAD6ITX0_DREDA</name>
<dbReference type="Proteomes" id="UP001221413">
    <property type="component" value="Unassembled WGS sequence"/>
</dbReference>
<comment type="caution">
    <text evidence="3">The sequence shown here is derived from an EMBL/GenBank/DDBJ whole genome shotgun (WGS) entry which is preliminary data.</text>
</comment>
<evidence type="ECO:0000313" key="4">
    <source>
        <dbReference type="Proteomes" id="UP001221413"/>
    </source>
</evidence>
<sequence>MRHCIRVLLVFLLATPRPSFAFLLQFWRSSVTGPLLFTSATDFLAENTDDSVILYPNRGPVPIFIDARSTQPVDGEPPGDIAFYSNPADAADNNPTLIVRFAPLVNVIQRFELAETVKRLRGDELNSPWTWNSELEPTEALPYLTIWKNVQPGSDEERIIGTENINIGQAAVRFEEGWAVDKDAVIVSETLVAKVVYTETAPDGTKAVFYDNGSGQVTSTTGDTVQIRSDGSSFSQTGGVTMSVNVQSLRVRLRGPNGHTARLGILDLKNIEKLSGAAPPGPDRWMQTREDLPRYIQSLLKWVPDRSDTRRRPIGQVKVSADADIDEIIQNPNHWADYDLSRLALPPGAASDLADMDAFWRAAQARIPPGLSRQLTRMDAYIPSTGVPYSRFIAQDGQPEPGEIEISFADDTVVQPEQRQLETVVQEAPVNDQVIQLDKQEIREPENQLPGGMRMPDRDATVEVSGRTIAPNIFSRLASGVTSGVNWLSSRFRSPPAAENIASSQPQITIPENLPQQNTLPSYQQLMDSVPRIPEEEEFTVTFFNGYPRQRENFKSPLAQYEPSDGPSDDIYITDSGDEIRMPRRLVTSLPQETIRSDRDESSVVDSSEPILFSLVEQNAAMPNLLDPSGEQAMVNNRVDDANDRLSVEVNPPAEDDLFSYDSADGRGNSDGQDRYSDFSFGGRSSAGDDIFNVSD</sequence>
<accession>A0AAD6ITX0</accession>
<protein>
    <submittedName>
        <fullName evidence="3">Uncharacterized protein</fullName>
    </submittedName>
</protein>
<evidence type="ECO:0000256" key="1">
    <source>
        <dbReference type="SAM" id="MobiDB-lite"/>
    </source>
</evidence>
<keyword evidence="4" id="KW-1185">Reference proteome</keyword>
<organism evidence="3 4">
    <name type="scientific">Drechslerella dactyloides</name>
    <name type="common">Nematode-trapping fungus</name>
    <name type="synonym">Arthrobotrys dactyloides</name>
    <dbReference type="NCBI Taxonomy" id="74499"/>
    <lineage>
        <taxon>Eukaryota</taxon>
        <taxon>Fungi</taxon>
        <taxon>Dikarya</taxon>
        <taxon>Ascomycota</taxon>
        <taxon>Pezizomycotina</taxon>
        <taxon>Orbiliomycetes</taxon>
        <taxon>Orbiliales</taxon>
        <taxon>Orbiliaceae</taxon>
        <taxon>Drechslerella</taxon>
    </lineage>
</organism>